<evidence type="ECO:0000313" key="1">
    <source>
        <dbReference type="EMBL" id="CAD8137327.1"/>
    </source>
</evidence>
<comment type="caution">
    <text evidence="1">The sequence shown here is derived from an EMBL/GenBank/DDBJ whole genome shotgun (WGS) entry which is preliminary data.</text>
</comment>
<dbReference type="Proteomes" id="UP000683925">
    <property type="component" value="Unassembled WGS sequence"/>
</dbReference>
<evidence type="ECO:0000313" key="2">
    <source>
        <dbReference type="Proteomes" id="UP000683925"/>
    </source>
</evidence>
<dbReference type="AlphaFoldDB" id="A0A8S1SCX1"/>
<gene>
    <name evidence="1" type="ORF">POCTA_138.1.T0080327</name>
</gene>
<proteinExistence type="predicted"/>
<accession>A0A8S1SCX1</accession>
<name>A0A8S1SCX1_PAROT</name>
<keyword evidence="2" id="KW-1185">Reference proteome</keyword>
<reference evidence="1" key="1">
    <citation type="submission" date="2021-01" db="EMBL/GenBank/DDBJ databases">
        <authorList>
            <consortium name="Genoscope - CEA"/>
            <person name="William W."/>
        </authorList>
    </citation>
    <scope>NUCLEOTIDE SEQUENCE</scope>
</reference>
<protein>
    <submittedName>
        <fullName evidence="1">Uncharacterized protein</fullName>
    </submittedName>
</protein>
<organism evidence="1 2">
    <name type="scientific">Paramecium octaurelia</name>
    <dbReference type="NCBI Taxonomy" id="43137"/>
    <lineage>
        <taxon>Eukaryota</taxon>
        <taxon>Sar</taxon>
        <taxon>Alveolata</taxon>
        <taxon>Ciliophora</taxon>
        <taxon>Intramacronucleata</taxon>
        <taxon>Oligohymenophorea</taxon>
        <taxon>Peniculida</taxon>
        <taxon>Parameciidae</taxon>
        <taxon>Paramecium</taxon>
    </lineage>
</organism>
<sequence>MLHLNRRQAIRNLQNFIGNLIILKYLQVCFYQIKTIFQLISTTEIVSNILI</sequence>
<dbReference type="EMBL" id="CAJJDP010000007">
    <property type="protein sequence ID" value="CAD8137327.1"/>
    <property type="molecule type" value="Genomic_DNA"/>
</dbReference>